<gene>
    <name evidence="1" type="ORF">LKD31_08595</name>
</gene>
<sequence>MGDLAKEADIDIEWQIYYSNDFGEQKALLFASDDLPDAFFGSCGLGDSDIVQNKEKLLELTDLINEETMPNLMKIFEEDPTMRMACTDRNEQIYSLPKKIPFRPKLNSQNYINKEWLDNLNLEMPTNYDELKEVLIAFKEQDADGDGDPNNEIPISGYKPGYGSVLLDSFDLIERGDEHMSLDANNKVVFVPTQDHYKEAVKYLRELWELGVMDEEYFTQEGSMYTAKLQKEGGSQIGIFSGWTADSWAGPNTKQFVQMPTLESPWGTKNAQSIASTEYSDKELILNINCPNPEKVLRWADLFYDDLVSLQTFYGSISTGQIKDNGDGTYELLTPKDNTLDTSAWWYSPRDFGPKYMRKEFEEKVTLPTDQGDGLKLVEDELNAQYADNPNLLHAWPGTIKFTDDEINERTALNVDINSYVEAQWAHWITEGGVEEEWDDYLQQLDAMGLQRLIEIDQGAYDAYVEMMG</sequence>
<reference evidence="1" key="1">
    <citation type="submission" date="2021-10" db="EMBL/GenBank/DDBJ databases">
        <title>Anaerobic single-cell dispensing facilitates the cultivation of human gut bacteria.</title>
        <authorList>
            <person name="Afrizal A."/>
        </authorList>
    </citation>
    <scope>NUCLEOTIDE SEQUENCE</scope>
    <source>
        <strain evidence="1">CLA-AA-H250</strain>
    </source>
</reference>
<dbReference type="Proteomes" id="UP001199424">
    <property type="component" value="Unassembled WGS sequence"/>
</dbReference>
<dbReference type="Gene3D" id="3.40.190.10">
    <property type="entry name" value="Periplasmic binding protein-like II"/>
    <property type="match status" value="2"/>
</dbReference>
<evidence type="ECO:0000313" key="2">
    <source>
        <dbReference type="Proteomes" id="UP001199424"/>
    </source>
</evidence>
<dbReference type="EMBL" id="JAJEQC010000007">
    <property type="protein sequence ID" value="MCC2137074.1"/>
    <property type="molecule type" value="Genomic_DNA"/>
</dbReference>
<name>A0AAE3DIR6_9FIRM</name>
<protein>
    <submittedName>
        <fullName evidence="1">Extracellular solute-binding protein</fullName>
    </submittedName>
</protein>
<accession>A0AAE3DIR6</accession>
<dbReference type="RefSeq" id="WP_308449372.1">
    <property type="nucleotide sequence ID" value="NZ_JAJEQC010000007.1"/>
</dbReference>
<comment type="caution">
    <text evidence="1">The sequence shown here is derived from an EMBL/GenBank/DDBJ whole genome shotgun (WGS) entry which is preliminary data.</text>
</comment>
<evidence type="ECO:0000313" key="1">
    <source>
        <dbReference type="EMBL" id="MCC2137074.1"/>
    </source>
</evidence>
<organism evidence="1 2">
    <name type="scientific">Hominenteromicrobium mulieris</name>
    <dbReference type="NCBI Taxonomy" id="2885357"/>
    <lineage>
        <taxon>Bacteria</taxon>
        <taxon>Bacillati</taxon>
        <taxon>Bacillota</taxon>
        <taxon>Clostridia</taxon>
        <taxon>Eubacteriales</taxon>
        <taxon>Oscillospiraceae</taxon>
        <taxon>Hominenteromicrobium</taxon>
    </lineage>
</organism>
<dbReference type="AlphaFoldDB" id="A0AAE3DIR6"/>
<dbReference type="SUPFAM" id="SSF53850">
    <property type="entry name" value="Periplasmic binding protein-like II"/>
    <property type="match status" value="1"/>
</dbReference>
<proteinExistence type="predicted"/>
<keyword evidence="2" id="KW-1185">Reference proteome</keyword>